<dbReference type="InterPro" id="IPR015797">
    <property type="entry name" value="NUDIX_hydrolase-like_dom_sf"/>
</dbReference>
<dbReference type="Proteomes" id="UP000241167">
    <property type="component" value="Unassembled WGS sequence"/>
</dbReference>
<keyword evidence="7" id="KW-0479">Metal-binding</keyword>
<dbReference type="InterPro" id="IPR003265">
    <property type="entry name" value="HhH-GPD_domain"/>
</dbReference>
<dbReference type="InterPro" id="IPR044298">
    <property type="entry name" value="MIG/MutY"/>
</dbReference>
<gene>
    <name evidence="16" type="primary">mutY</name>
    <name evidence="16" type="ORF">C7I55_21365</name>
</gene>
<dbReference type="CDD" id="cd00056">
    <property type="entry name" value="ENDO3c"/>
    <property type="match status" value="1"/>
</dbReference>
<dbReference type="Pfam" id="PF00633">
    <property type="entry name" value="HHH"/>
    <property type="match status" value="1"/>
</dbReference>
<dbReference type="Gene3D" id="3.90.79.10">
    <property type="entry name" value="Nucleoside Triphosphate Pyrophosphohydrolase"/>
    <property type="match status" value="1"/>
</dbReference>
<dbReference type="NCBIfam" id="TIGR01084">
    <property type="entry name" value="mutY"/>
    <property type="match status" value="1"/>
</dbReference>
<dbReference type="SUPFAM" id="SSF55811">
    <property type="entry name" value="Nudix"/>
    <property type="match status" value="1"/>
</dbReference>
<dbReference type="GO" id="GO:0046872">
    <property type="term" value="F:metal ion binding"/>
    <property type="evidence" value="ECO:0007669"/>
    <property type="project" value="UniProtKB-UniRule"/>
</dbReference>
<dbReference type="InterPro" id="IPR004036">
    <property type="entry name" value="Endonuclease-III-like_CS2"/>
</dbReference>
<dbReference type="CDD" id="cd03431">
    <property type="entry name" value="NUDIX_DNA_Glycosylase_C-MutY"/>
    <property type="match status" value="1"/>
</dbReference>
<dbReference type="AlphaFoldDB" id="A0A2P7QI31"/>
<sequence length="334" mass="36389">MSVDASIALLSWYAVDKRQLPWRAEPGETPDPYRIWLSEIMLQQTTVAAVRPYFDKFTSRWPSVEALAAAEDSEIMAAWAGLGYYARARNLVACARRVAGEHGGRFPDNEAELRKLPGIGRYTAAAIAAIAFGRRAVVVDANVERVVSRLFAVDAPLPGARERLYALTETITPETQSGDFAQAMMDLGSAICTPRAPDCGRCPLAPLCAARAAGTQAIYPVKAAKAPKPRRDGVAYWLEHDGHVRLVRRPAKGLLGGMLALPTDDAPAEAAWREAGSVDHVFTHFALTMRLLCAESDRRDPDGIWWPIARIGEAGLPTLFARLAARGSEWRNAA</sequence>
<dbReference type="GO" id="GO:0034039">
    <property type="term" value="F:8-oxo-7,8-dihydroguanine DNA N-glycosylase activity"/>
    <property type="evidence" value="ECO:0007669"/>
    <property type="project" value="TreeGrafter"/>
</dbReference>
<dbReference type="PROSITE" id="PS01155">
    <property type="entry name" value="ENDONUCLEASE_III_2"/>
    <property type="match status" value="1"/>
</dbReference>
<evidence type="ECO:0000256" key="4">
    <source>
        <dbReference type="ARBA" id="ARBA00012045"/>
    </source>
</evidence>
<reference evidence="16 17" key="1">
    <citation type="submission" date="2018-03" db="EMBL/GenBank/DDBJ databases">
        <title>The draft genome of Sphingosinicella sp. GL-C-18.</title>
        <authorList>
            <person name="Liu L."/>
            <person name="Li L."/>
            <person name="Liang L."/>
            <person name="Zhang X."/>
            <person name="Wang T."/>
        </authorList>
    </citation>
    <scope>NUCLEOTIDE SEQUENCE [LARGE SCALE GENOMIC DNA]</scope>
    <source>
        <strain evidence="16 17">GL-C-18</strain>
    </source>
</reference>
<evidence type="ECO:0000256" key="2">
    <source>
        <dbReference type="ARBA" id="ARBA00002933"/>
    </source>
</evidence>
<dbReference type="GO" id="GO:0006298">
    <property type="term" value="P:mismatch repair"/>
    <property type="evidence" value="ECO:0007669"/>
    <property type="project" value="TreeGrafter"/>
</dbReference>
<evidence type="ECO:0000256" key="9">
    <source>
        <dbReference type="ARBA" id="ARBA00022801"/>
    </source>
</evidence>
<name>A0A2P7QI31_9SPHN</name>
<dbReference type="InterPro" id="IPR029119">
    <property type="entry name" value="MutY_C"/>
</dbReference>
<keyword evidence="11" id="KW-0411">Iron-sulfur</keyword>
<evidence type="ECO:0000256" key="10">
    <source>
        <dbReference type="ARBA" id="ARBA00023004"/>
    </source>
</evidence>
<dbReference type="Pfam" id="PF10576">
    <property type="entry name" value="EndIII_4Fe-2S"/>
    <property type="match status" value="1"/>
</dbReference>
<dbReference type="InterPro" id="IPR023170">
    <property type="entry name" value="HhH_base_excis_C"/>
</dbReference>
<organism evidence="16 17">
    <name type="scientific">Allosphingosinicella deserti</name>
    <dbReference type="NCBI Taxonomy" id="2116704"/>
    <lineage>
        <taxon>Bacteria</taxon>
        <taxon>Pseudomonadati</taxon>
        <taxon>Pseudomonadota</taxon>
        <taxon>Alphaproteobacteria</taxon>
        <taxon>Sphingomonadales</taxon>
        <taxon>Sphingomonadaceae</taxon>
        <taxon>Allosphingosinicella</taxon>
    </lineage>
</organism>
<dbReference type="OrthoDB" id="9802365at2"/>
<dbReference type="Gene3D" id="1.10.1670.10">
    <property type="entry name" value="Helix-hairpin-Helix base-excision DNA repair enzymes (C-terminal)"/>
    <property type="match status" value="1"/>
</dbReference>
<comment type="caution">
    <text evidence="16">The sequence shown here is derived from an EMBL/GenBank/DDBJ whole genome shotgun (WGS) entry which is preliminary data.</text>
</comment>
<evidence type="ECO:0000259" key="15">
    <source>
        <dbReference type="SMART" id="SM00478"/>
    </source>
</evidence>
<keyword evidence="12" id="KW-0234">DNA repair</keyword>
<dbReference type="SMART" id="SM00478">
    <property type="entry name" value="ENDO3c"/>
    <property type="match status" value="1"/>
</dbReference>
<evidence type="ECO:0000256" key="12">
    <source>
        <dbReference type="ARBA" id="ARBA00023204"/>
    </source>
</evidence>
<keyword evidence="9" id="KW-0378">Hydrolase</keyword>
<keyword evidence="17" id="KW-1185">Reference proteome</keyword>
<dbReference type="GO" id="GO:0032357">
    <property type="term" value="F:oxidized purine DNA binding"/>
    <property type="evidence" value="ECO:0007669"/>
    <property type="project" value="TreeGrafter"/>
</dbReference>
<evidence type="ECO:0000313" key="16">
    <source>
        <dbReference type="EMBL" id="PSJ37623.1"/>
    </source>
</evidence>
<evidence type="ECO:0000256" key="6">
    <source>
        <dbReference type="ARBA" id="ARBA00022485"/>
    </source>
</evidence>
<keyword evidence="10 14" id="KW-0408">Iron</keyword>
<dbReference type="Gene3D" id="1.10.340.30">
    <property type="entry name" value="Hypothetical protein, domain 2"/>
    <property type="match status" value="1"/>
</dbReference>
<dbReference type="GO" id="GO:0000701">
    <property type="term" value="F:purine-specific mismatch base pair DNA N-glycosylase activity"/>
    <property type="evidence" value="ECO:0007669"/>
    <property type="project" value="UniProtKB-EC"/>
</dbReference>
<evidence type="ECO:0000256" key="14">
    <source>
        <dbReference type="RuleBase" id="RU365096"/>
    </source>
</evidence>
<dbReference type="Pfam" id="PF00730">
    <property type="entry name" value="HhH-GPD"/>
    <property type="match status" value="1"/>
</dbReference>
<evidence type="ECO:0000256" key="7">
    <source>
        <dbReference type="ARBA" id="ARBA00022723"/>
    </source>
</evidence>
<dbReference type="GO" id="GO:0051539">
    <property type="term" value="F:4 iron, 4 sulfur cluster binding"/>
    <property type="evidence" value="ECO:0007669"/>
    <property type="project" value="UniProtKB-UniRule"/>
</dbReference>
<evidence type="ECO:0000313" key="17">
    <source>
        <dbReference type="Proteomes" id="UP000241167"/>
    </source>
</evidence>
<evidence type="ECO:0000256" key="13">
    <source>
        <dbReference type="ARBA" id="ARBA00023295"/>
    </source>
</evidence>
<comment type="similarity">
    <text evidence="3 14">Belongs to the Nth/MutY family.</text>
</comment>
<evidence type="ECO:0000256" key="5">
    <source>
        <dbReference type="ARBA" id="ARBA00022023"/>
    </source>
</evidence>
<accession>A0A2P7QI31</accession>
<dbReference type="GO" id="GO:0006284">
    <property type="term" value="P:base-excision repair"/>
    <property type="evidence" value="ECO:0007669"/>
    <property type="project" value="UniProtKB-UniRule"/>
</dbReference>
<dbReference type="PANTHER" id="PTHR42944">
    <property type="entry name" value="ADENINE DNA GLYCOSYLASE"/>
    <property type="match status" value="1"/>
</dbReference>
<comment type="function">
    <text evidence="2">Adenine glycosylase active on G-A mispairs. MutY also corrects error-prone DNA synthesis past GO lesions which are due to the oxidatively damaged form of guanine: 7,8-dihydro-8-oxoguanine (8-oxo-dGTP).</text>
</comment>
<dbReference type="InterPro" id="IPR000445">
    <property type="entry name" value="HhH_motif"/>
</dbReference>
<dbReference type="Pfam" id="PF14815">
    <property type="entry name" value="NUDIX_4"/>
    <property type="match status" value="1"/>
</dbReference>
<evidence type="ECO:0000256" key="11">
    <source>
        <dbReference type="ARBA" id="ARBA00023014"/>
    </source>
</evidence>
<keyword evidence="13 14" id="KW-0326">Glycosidase</keyword>
<keyword evidence="8 14" id="KW-0227">DNA damage</keyword>
<dbReference type="InterPro" id="IPR005760">
    <property type="entry name" value="A/G_AdeGlyc_MutY"/>
</dbReference>
<dbReference type="SMART" id="SM00525">
    <property type="entry name" value="FES"/>
    <property type="match status" value="1"/>
</dbReference>
<dbReference type="InterPro" id="IPR011257">
    <property type="entry name" value="DNA_glycosylase"/>
</dbReference>
<dbReference type="RefSeq" id="WP_106515066.1">
    <property type="nucleotide sequence ID" value="NZ_PXYI01000008.1"/>
</dbReference>
<protein>
    <recommendedName>
        <fullName evidence="5 14">Adenine DNA glycosylase</fullName>
        <ecNumber evidence="4 14">3.2.2.31</ecNumber>
    </recommendedName>
</protein>
<evidence type="ECO:0000256" key="8">
    <source>
        <dbReference type="ARBA" id="ARBA00022763"/>
    </source>
</evidence>
<proteinExistence type="inferred from homology"/>
<comment type="catalytic activity">
    <reaction evidence="1 14">
        <text>Hydrolyzes free adenine bases from 7,8-dihydro-8-oxoguanine:adenine mismatched double-stranded DNA, leaving an apurinic site.</text>
        <dbReference type="EC" id="3.2.2.31"/>
    </reaction>
</comment>
<dbReference type="PANTHER" id="PTHR42944:SF1">
    <property type="entry name" value="ADENINE DNA GLYCOSYLASE"/>
    <property type="match status" value="1"/>
</dbReference>
<feature type="domain" description="HhH-GPD" evidence="15">
    <location>
        <begin position="41"/>
        <end position="190"/>
    </location>
</feature>
<keyword evidence="6" id="KW-0004">4Fe-4S</keyword>
<dbReference type="SUPFAM" id="SSF48150">
    <property type="entry name" value="DNA-glycosylase"/>
    <property type="match status" value="1"/>
</dbReference>
<dbReference type="GO" id="GO:0035485">
    <property type="term" value="F:adenine/guanine mispair binding"/>
    <property type="evidence" value="ECO:0007669"/>
    <property type="project" value="TreeGrafter"/>
</dbReference>
<evidence type="ECO:0000256" key="1">
    <source>
        <dbReference type="ARBA" id="ARBA00000843"/>
    </source>
</evidence>
<evidence type="ECO:0000256" key="3">
    <source>
        <dbReference type="ARBA" id="ARBA00008343"/>
    </source>
</evidence>
<dbReference type="EMBL" id="PXYI01000008">
    <property type="protein sequence ID" value="PSJ37623.1"/>
    <property type="molecule type" value="Genomic_DNA"/>
</dbReference>
<dbReference type="InterPro" id="IPR003651">
    <property type="entry name" value="Endonuclease3_FeS-loop_motif"/>
</dbReference>
<comment type="cofactor">
    <cofactor evidence="14">
        <name>[4Fe-4S] cluster</name>
        <dbReference type="ChEBI" id="CHEBI:49883"/>
    </cofactor>
    <text evidence="14">Binds 1 [4Fe-4S] cluster.</text>
</comment>
<dbReference type="EC" id="3.2.2.31" evidence="4 14"/>
<dbReference type="FunFam" id="1.10.340.30:FF:000002">
    <property type="entry name" value="Adenine DNA glycosylase"/>
    <property type="match status" value="1"/>
</dbReference>